<dbReference type="Proteomes" id="UP000262477">
    <property type="component" value="Unassembled WGS sequence"/>
</dbReference>
<keyword evidence="1" id="KW-0472">Membrane</keyword>
<proteinExistence type="predicted"/>
<gene>
    <name evidence="2" type="ORF">DY245_38825</name>
</gene>
<dbReference type="EMBL" id="QUAC01000448">
    <property type="protein sequence ID" value="REK85273.1"/>
    <property type="molecule type" value="Genomic_DNA"/>
</dbReference>
<reference evidence="2 3" key="1">
    <citation type="submission" date="2018-08" db="EMBL/GenBank/DDBJ databases">
        <title>Streptomyces NEAU-D10 sp. nov., a novel Actinomycete isolated from soil.</title>
        <authorList>
            <person name="Jin L."/>
        </authorList>
    </citation>
    <scope>NUCLEOTIDE SEQUENCE [LARGE SCALE GENOMIC DNA]</scope>
    <source>
        <strain evidence="2 3">NEAU-D10</strain>
    </source>
</reference>
<dbReference type="AlphaFoldDB" id="A0A371PT02"/>
<accession>A0A371PT02</accession>
<keyword evidence="1" id="KW-0812">Transmembrane</keyword>
<dbReference type="OrthoDB" id="4350149at2"/>
<organism evidence="2 3">
    <name type="scientific">Streptomyces inhibens</name>
    <dbReference type="NCBI Taxonomy" id="2293571"/>
    <lineage>
        <taxon>Bacteria</taxon>
        <taxon>Bacillati</taxon>
        <taxon>Actinomycetota</taxon>
        <taxon>Actinomycetes</taxon>
        <taxon>Kitasatosporales</taxon>
        <taxon>Streptomycetaceae</taxon>
        <taxon>Streptomyces</taxon>
    </lineage>
</organism>
<protein>
    <submittedName>
        <fullName evidence="2">Uncharacterized protein</fullName>
    </submittedName>
</protein>
<sequence>MRFSSAFFCGLPHGGGAAGPASVAGGSGGLAETGAGDHGALTALGLVAGTVILLGGAVFTFTPWRRLRR</sequence>
<feature type="transmembrane region" description="Helical" evidence="1">
    <location>
        <begin position="41"/>
        <end position="64"/>
    </location>
</feature>
<name>A0A371PT02_STRIH</name>
<keyword evidence="3" id="KW-1185">Reference proteome</keyword>
<keyword evidence="1" id="KW-1133">Transmembrane helix</keyword>
<comment type="caution">
    <text evidence="2">The sequence shown here is derived from an EMBL/GenBank/DDBJ whole genome shotgun (WGS) entry which is preliminary data.</text>
</comment>
<evidence type="ECO:0000256" key="1">
    <source>
        <dbReference type="SAM" id="Phobius"/>
    </source>
</evidence>
<evidence type="ECO:0000313" key="2">
    <source>
        <dbReference type="EMBL" id="REK85273.1"/>
    </source>
</evidence>
<evidence type="ECO:0000313" key="3">
    <source>
        <dbReference type="Proteomes" id="UP000262477"/>
    </source>
</evidence>